<evidence type="ECO:0000256" key="1">
    <source>
        <dbReference type="SAM" id="MobiDB-lite"/>
    </source>
</evidence>
<sequence length="72" mass="8303">ERKLGVEKEKEEEKITESASFKEESNVVGELPDLEKKALDELKELVQEQVLQYNLRSTSPQCPESVRRNVQS</sequence>
<proteinExistence type="predicted"/>
<dbReference type="EMBL" id="CAUOFW020005826">
    <property type="protein sequence ID" value="CAK9171687.1"/>
    <property type="molecule type" value="Genomic_DNA"/>
</dbReference>
<organism evidence="2 3">
    <name type="scientific">Ilex paraguariensis</name>
    <name type="common">yerba mate</name>
    <dbReference type="NCBI Taxonomy" id="185542"/>
    <lineage>
        <taxon>Eukaryota</taxon>
        <taxon>Viridiplantae</taxon>
        <taxon>Streptophyta</taxon>
        <taxon>Embryophyta</taxon>
        <taxon>Tracheophyta</taxon>
        <taxon>Spermatophyta</taxon>
        <taxon>Magnoliopsida</taxon>
        <taxon>eudicotyledons</taxon>
        <taxon>Gunneridae</taxon>
        <taxon>Pentapetalae</taxon>
        <taxon>asterids</taxon>
        <taxon>campanulids</taxon>
        <taxon>Aquifoliales</taxon>
        <taxon>Aquifoliaceae</taxon>
        <taxon>Ilex</taxon>
    </lineage>
</organism>
<feature type="region of interest" description="Disordered" evidence="1">
    <location>
        <begin position="1"/>
        <end position="23"/>
    </location>
</feature>
<feature type="non-terminal residue" evidence="2">
    <location>
        <position position="72"/>
    </location>
</feature>
<feature type="non-terminal residue" evidence="2">
    <location>
        <position position="1"/>
    </location>
</feature>
<evidence type="ECO:0000313" key="3">
    <source>
        <dbReference type="Proteomes" id="UP001642360"/>
    </source>
</evidence>
<dbReference type="Proteomes" id="UP001642360">
    <property type="component" value="Unassembled WGS sequence"/>
</dbReference>
<dbReference type="AlphaFoldDB" id="A0ABC8TUF9"/>
<gene>
    <name evidence="2" type="ORF">ILEXP_LOCUS41277</name>
</gene>
<protein>
    <submittedName>
        <fullName evidence="2">Uncharacterized protein</fullName>
    </submittedName>
</protein>
<evidence type="ECO:0000313" key="2">
    <source>
        <dbReference type="EMBL" id="CAK9171687.1"/>
    </source>
</evidence>
<name>A0ABC8TUF9_9AQUA</name>
<accession>A0ABC8TUF9</accession>
<comment type="caution">
    <text evidence="2">The sequence shown here is derived from an EMBL/GenBank/DDBJ whole genome shotgun (WGS) entry which is preliminary data.</text>
</comment>
<keyword evidence="3" id="KW-1185">Reference proteome</keyword>
<reference evidence="2 3" key="1">
    <citation type="submission" date="2024-02" db="EMBL/GenBank/DDBJ databases">
        <authorList>
            <person name="Vignale AGUSTIN F."/>
            <person name="Sosa J E."/>
            <person name="Modenutti C."/>
        </authorList>
    </citation>
    <scope>NUCLEOTIDE SEQUENCE [LARGE SCALE GENOMIC DNA]</scope>
</reference>